<dbReference type="Pfam" id="PF04679">
    <property type="entry name" value="DNA_ligase_A_C"/>
    <property type="match status" value="1"/>
</dbReference>
<feature type="domain" description="DNA ligase ATP-dependent C-terminal" evidence="6">
    <location>
        <begin position="242"/>
        <end position="360"/>
    </location>
</feature>
<dbReference type="OrthoDB" id="9802472at2"/>
<evidence type="ECO:0000313" key="8">
    <source>
        <dbReference type="Proteomes" id="UP000036923"/>
    </source>
</evidence>
<reference evidence="8" key="1">
    <citation type="submission" date="2015-07" db="EMBL/GenBank/DDBJ databases">
        <title>Near-Complete Genome Sequence of the Cellulolytic Bacterium Bacteroides (Pseudobacteroides) cellulosolvens ATCC 35603.</title>
        <authorList>
            <person name="Dassa B."/>
            <person name="Utturkar S.M."/>
            <person name="Klingeman D.M."/>
            <person name="Hurt R.A."/>
            <person name="Keller M."/>
            <person name="Xu J."/>
            <person name="Reddy Y.H.K."/>
            <person name="Borovok I."/>
            <person name="Grinberg I.R."/>
            <person name="Lamed R."/>
            <person name="Zhivin O."/>
            <person name="Bayer E.A."/>
            <person name="Brown S.D."/>
        </authorList>
    </citation>
    <scope>NUCLEOTIDE SEQUENCE [LARGE SCALE GENOMIC DNA]</scope>
    <source>
        <strain evidence="8">DSM 2933</strain>
    </source>
</reference>
<sequence>MILDKSKLNKSKGYLEGTVSAVDEVTAKVASDYKKNVCKNFIAINPEQIDSRIAGEEFFITRKYDGEMSVIFYNGTDTFIVNTGGTLRQGLPCTEEAGKLLKSAGIGSAIIPAELYLCEDNGRTRVFDVLSALSKETEIGKLKLAPFDIIEIDGVYPKVKGYGEIHERLSEIFKDGINVKPVAYKKAASKAELKDVYKKWVEEDCSEGLVLRTDLPLVYKIKPKHNIDTVIVGYTEGTGDSKGQIRTLLLALMTGDNEYQIVGKTGNGFNEEQKKDLLTKLSGMVIDSDYIETDSNHVAFRMIKPETVIEISYNDVLFESGSTIITNPMLEISDGKYKLKSFNKGISFIYPIFVRLRPDKTAEQHNLRLSQLSEVTYIPELGMEDSGAELPKSELQFREVYKKESKGKLMVQKFIVWKTNKEEIDDRYPAYVMHYTNFSSDRKDPLQRDMRVSNSREQIFEILDSYMTENIKKGWVKA</sequence>
<dbReference type="GO" id="GO:0005524">
    <property type="term" value="F:ATP binding"/>
    <property type="evidence" value="ECO:0007669"/>
    <property type="project" value="InterPro"/>
</dbReference>
<dbReference type="Proteomes" id="UP000036923">
    <property type="component" value="Unassembled WGS sequence"/>
</dbReference>
<dbReference type="AlphaFoldDB" id="A0A0L6JPY2"/>
<dbReference type="Gene3D" id="2.40.50.140">
    <property type="entry name" value="Nucleic acid-binding proteins"/>
    <property type="match status" value="1"/>
</dbReference>
<gene>
    <name evidence="7" type="ORF">Bccel_2713</name>
</gene>
<comment type="caution">
    <text evidence="7">The sequence shown here is derived from an EMBL/GenBank/DDBJ whole genome shotgun (WGS) entry which is preliminary data.</text>
</comment>
<dbReference type="GO" id="GO:0006281">
    <property type="term" value="P:DNA repair"/>
    <property type="evidence" value="ECO:0007669"/>
    <property type="project" value="InterPro"/>
</dbReference>
<keyword evidence="8" id="KW-1185">Reference proteome</keyword>
<evidence type="ECO:0000259" key="5">
    <source>
        <dbReference type="Pfam" id="PF01068"/>
    </source>
</evidence>
<comment type="similarity">
    <text evidence="1">Belongs to the ATP-dependent DNA ligase family.</text>
</comment>
<evidence type="ECO:0000256" key="2">
    <source>
        <dbReference type="ARBA" id="ARBA00012727"/>
    </source>
</evidence>
<dbReference type="eggNOG" id="COG1793">
    <property type="taxonomic scope" value="Bacteria"/>
</dbReference>
<keyword evidence="3 7" id="KW-0436">Ligase</keyword>
<proteinExistence type="inferred from homology"/>
<evidence type="ECO:0000256" key="3">
    <source>
        <dbReference type="ARBA" id="ARBA00022598"/>
    </source>
</evidence>
<evidence type="ECO:0000259" key="6">
    <source>
        <dbReference type="Pfam" id="PF04679"/>
    </source>
</evidence>
<dbReference type="RefSeq" id="WP_050753423.1">
    <property type="nucleotide sequence ID" value="NZ_JQKC01000025.1"/>
</dbReference>
<dbReference type="SUPFAM" id="SSF50249">
    <property type="entry name" value="Nucleic acid-binding proteins"/>
    <property type="match status" value="1"/>
</dbReference>
<dbReference type="InterPro" id="IPR012340">
    <property type="entry name" value="NA-bd_OB-fold"/>
</dbReference>
<evidence type="ECO:0000256" key="1">
    <source>
        <dbReference type="ARBA" id="ARBA00007572"/>
    </source>
</evidence>
<protein>
    <recommendedName>
        <fullName evidence="2">DNA ligase (ATP)</fullName>
        <ecNumber evidence="2">6.5.1.1</ecNumber>
    </recommendedName>
</protein>
<dbReference type="EMBL" id="LGTC01000001">
    <property type="protein sequence ID" value="KNY27442.1"/>
    <property type="molecule type" value="Genomic_DNA"/>
</dbReference>
<dbReference type="GO" id="GO:0006310">
    <property type="term" value="P:DNA recombination"/>
    <property type="evidence" value="ECO:0007669"/>
    <property type="project" value="InterPro"/>
</dbReference>
<comment type="catalytic activity">
    <reaction evidence="4">
        <text>ATP + (deoxyribonucleotide)n-3'-hydroxyl + 5'-phospho-(deoxyribonucleotide)m = (deoxyribonucleotide)n+m + AMP + diphosphate.</text>
        <dbReference type="EC" id="6.5.1.1"/>
    </reaction>
</comment>
<accession>A0A0L6JPY2</accession>
<dbReference type="GO" id="GO:0003910">
    <property type="term" value="F:DNA ligase (ATP) activity"/>
    <property type="evidence" value="ECO:0007669"/>
    <property type="project" value="UniProtKB-EC"/>
</dbReference>
<organism evidence="7 8">
    <name type="scientific">Pseudobacteroides cellulosolvens ATCC 35603 = DSM 2933</name>
    <dbReference type="NCBI Taxonomy" id="398512"/>
    <lineage>
        <taxon>Bacteria</taxon>
        <taxon>Bacillati</taxon>
        <taxon>Bacillota</taxon>
        <taxon>Clostridia</taxon>
        <taxon>Eubacteriales</taxon>
        <taxon>Oscillospiraceae</taxon>
        <taxon>Pseudobacteroides</taxon>
    </lineage>
</organism>
<name>A0A0L6JPY2_9FIRM</name>
<dbReference type="InterPro" id="IPR012310">
    <property type="entry name" value="DNA_ligase_ATP-dep_cent"/>
</dbReference>
<dbReference type="PANTHER" id="PTHR45674">
    <property type="entry name" value="DNA LIGASE 1/3 FAMILY MEMBER"/>
    <property type="match status" value="1"/>
</dbReference>
<dbReference type="SUPFAM" id="SSF56091">
    <property type="entry name" value="DNA ligase/mRNA capping enzyme, catalytic domain"/>
    <property type="match status" value="1"/>
</dbReference>
<feature type="domain" description="ATP-dependent DNA ligase family profile" evidence="5">
    <location>
        <begin position="51"/>
        <end position="222"/>
    </location>
</feature>
<dbReference type="Pfam" id="PF01068">
    <property type="entry name" value="DNA_ligase_A_M"/>
    <property type="match status" value="1"/>
</dbReference>
<evidence type="ECO:0000313" key="7">
    <source>
        <dbReference type="EMBL" id="KNY27442.1"/>
    </source>
</evidence>
<evidence type="ECO:0000256" key="4">
    <source>
        <dbReference type="ARBA" id="ARBA00034003"/>
    </source>
</evidence>
<dbReference type="Gene3D" id="3.30.470.30">
    <property type="entry name" value="DNA ligase/mRNA capping enzyme"/>
    <property type="match status" value="1"/>
</dbReference>
<dbReference type="EC" id="6.5.1.1" evidence="2"/>
<dbReference type="STRING" id="398512.Bccel_2713"/>
<dbReference type="InterPro" id="IPR050191">
    <property type="entry name" value="ATP-dep_DNA_ligase"/>
</dbReference>
<dbReference type="PANTHER" id="PTHR45674:SF4">
    <property type="entry name" value="DNA LIGASE 1"/>
    <property type="match status" value="1"/>
</dbReference>
<dbReference type="InterPro" id="IPR012309">
    <property type="entry name" value="DNA_ligase_ATP-dep_C"/>
</dbReference>